<dbReference type="EMBL" id="LQOF01000288">
    <property type="protein sequence ID" value="KXT67670.1"/>
    <property type="molecule type" value="Genomic_DNA"/>
</dbReference>
<dbReference type="Proteomes" id="UP000070198">
    <property type="component" value="Unassembled WGS sequence"/>
</dbReference>
<dbReference type="RefSeq" id="WP_061458809.1">
    <property type="nucleotide sequence ID" value="NZ_KQ968748.1"/>
</dbReference>
<gene>
    <name evidence="1" type="ORF">SGADD02_01306</name>
</gene>
<dbReference type="PATRIC" id="fig|315405.11.peg.1553"/>
<name>A0A139MV97_9STRE</name>
<dbReference type="AlphaFoldDB" id="A0A139MV97"/>
<comment type="caution">
    <text evidence="1">The sequence shown here is derived from an EMBL/GenBank/DDBJ whole genome shotgun (WGS) entry which is preliminary data.</text>
</comment>
<sequence>MPSNLNNPARRYETQYAGILSTVFGVQAAFSGALSPIQILDGVQENAKAFSVKTNATPVVINEEYKTGANDGGFGDGSGAKSRFGDVTEIKYTNTDVEYDYTLTIHEGLDRFTVNNDLQAAVADRLKLQSEAQTRRINKRVGKYLSDNAGKAETLADFTEENVKALFNTVSAYYINNEVTAPITIYLRPELYNAIIDMTANTSAKGSSVSIDNNGLARYKGFALVETPAQYFDTGVVAVFSPDSIVIPFVGISTARTIEATAFDGVLLQAAAKGGTYVLDDNKKAIVKVTGVVGG</sequence>
<protein>
    <submittedName>
        <fullName evidence="1">Phage major capsid protein</fullName>
    </submittedName>
</protein>
<evidence type="ECO:0000313" key="2">
    <source>
        <dbReference type="Proteomes" id="UP000070198"/>
    </source>
</evidence>
<organism evidence="1 2">
    <name type="scientific">Streptococcus gallolyticus</name>
    <dbReference type="NCBI Taxonomy" id="315405"/>
    <lineage>
        <taxon>Bacteria</taxon>
        <taxon>Bacillati</taxon>
        <taxon>Bacillota</taxon>
        <taxon>Bacilli</taxon>
        <taxon>Lactobacillales</taxon>
        <taxon>Streptococcaceae</taxon>
        <taxon>Streptococcus</taxon>
    </lineage>
</organism>
<reference evidence="1 2" key="1">
    <citation type="submission" date="2016-01" db="EMBL/GenBank/DDBJ databases">
        <title>Highly variable Streptococcus oralis are common among viridans streptococci isolated from primates.</title>
        <authorList>
            <person name="Denapaite D."/>
            <person name="Rieger M."/>
            <person name="Koendgen S."/>
            <person name="Brueckner R."/>
            <person name="Ochigava I."/>
            <person name="Kappeler P."/>
            <person name="Maetz-Rensing K."/>
            <person name="Leendertz F."/>
            <person name="Hakenbeck R."/>
        </authorList>
    </citation>
    <scope>NUCLEOTIDE SEQUENCE [LARGE SCALE GENOMIC DNA]</scope>
    <source>
        <strain evidence="1 2">DD02</strain>
    </source>
</reference>
<evidence type="ECO:0000313" key="1">
    <source>
        <dbReference type="EMBL" id="KXT67670.1"/>
    </source>
</evidence>
<proteinExistence type="predicted"/>
<accession>A0A139MV97</accession>